<organism evidence="1 2">
    <name type="scientific">Petrolisthes manimaculis</name>
    <dbReference type="NCBI Taxonomy" id="1843537"/>
    <lineage>
        <taxon>Eukaryota</taxon>
        <taxon>Metazoa</taxon>
        <taxon>Ecdysozoa</taxon>
        <taxon>Arthropoda</taxon>
        <taxon>Crustacea</taxon>
        <taxon>Multicrustacea</taxon>
        <taxon>Malacostraca</taxon>
        <taxon>Eumalacostraca</taxon>
        <taxon>Eucarida</taxon>
        <taxon>Decapoda</taxon>
        <taxon>Pleocyemata</taxon>
        <taxon>Anomura</taxon>
        <taxon>Galatheoidea</taxon>
        <taxon>Porcellanidae</taxon>
        <taxon>Petrolisthes</taxon>
    </lineage>
</organism>
<gene>
    <name evidence="1" type="ORF">Pmani_036278</name>
</gene>
<dbReference type="Proteomes" id="UP001292094">
    <property type="component" value="Unassembled WGS sequence"/>
</dbReference>
<name>A0AAE1NJQ8_9EUCA</name>
<evidence type="ECO:0000313" key="2">
    <source>
        <dbReference type="Proteomes" id="UP001292094"/>
    </source>
</evidence>
<protein>
    <submittedName>
        <fullName evidence="1">Uncharacterized protein</fullName>
    </submittedName>
</protein>
<reference evidence="1" key="1">
    <citation type="submission" date="2023-11" db="EMBL/GenBank/DDBJ databases">
        <title>Genome assemblies of two species of porcelain crab, Petrolisthes cinctipes and Petrolisthes manimaculis (Anomura: Porcellanidae).</title>
        <authorList>
            <person name="Angst P."/>
        </authorList>
    </citation>
    <scope>NUCLEOTIDE SEQUENCE</scope>
    <source>
        <strain evidence="1">PB745_02</strain>
        <tissue evidence="1">Gill</tissue>
    </source>
</reference>
<comment type="caution">
    <text evidence="1">The sequence shown here is derived from an EMBL/GenBank/DDBJ whole genome shotgun (WGS) entry which is preliminary data.</text>
</comment>
<dbReference type="AlphaFoldDB" id="A0AAE1NJQ8"/>
<evidence type="ECO:0000313" key="1">
    <source>
        <dbReference type="EMBL" id="KAK4290858.1"/>
    </source>
</evidence>
<sequence>MGTLQLIFHSLTLLGSDIMPPKRTFKNEWLSIEDYNQWLERVQGDPTKASCSTCHKEFNAEITTIKRHKVATVRRPLKSGPWPCGRVHSCQSRERIRSPRLFSERVWAAGSVRAAQSHP</sequence>
<keyword evidence="2" id="KW-1185">Reference proteome</keyword>
<dbReference type="EMBL" id="JAWZYT010005344">
    <property type="protein sequence ID" value="KAK4290858.1"/>
    <property type="molecule type" value="Genomic_DNA"/>
</dbReference>
<accession>A0AAE1NJQ8</accession>
<proteinExistence type="predicted"/>